<evidence type="ECO:0000259" key="1">
    <source>
        <dbReference type="Pfam" id="PF00535"/>
    </source>
</evidence>
<dbReference type="GO" id="GO:0016740">
    <property type="term" value="F:transferase activity"/>
    <property type="evidence" value="ECO:0007669"/>
    <property type="project" value="UniProtKB-KW"/>
</dbReference>
<organism evidence="2 3">
    <name type="scientific">Hirschia baltica (strain ATCC 49814 / DSM 5838 / IFAM 1418)</name>
    <dbReference type="NCBI Taxonomy" id="582402"/>
    <lineage>
        <taxon>Bacteria</taxon>
        <taxon>Pseudomonadati</taxon>
        <taxon>Pseudomonadota</taxon>
        <taxon>Alphaproteobacteria</taxon>
        <taxon>Hyphomonadales</taxon>
        <taxon>Hyphomonadaceae</taxon>
        <taxon>Hirschia</taxon>
    </lineage>
</organism>
<dbReference type="Proteomes" id="UP000002745">
    <property type="component" value="Chromosome"/>
</dbReference>
<dbReference type="PANTHER" id="PTHR43685:SF2">
    <property type="entry name" value="GLYCOSYLTRANSFERASE 2-LIKE DOMAIN-CONTAINING PROTEIN"/>
    <property type="match status" value="1"/>
</dbReference>
<dbReference type="CAZy" id="GT2">
    <property type="family name" value="Glycosyltransferase Family 2"/>
</dbReference>
<sequence length="335" mass="37145">MSLHQDTIAVIIAAYNAENTIAQAVSSALKQTIVSQVIVVDDASNDATSSNAQLADDGTDRLIVVTQAINQGPAAARNVALERVTANWFTVLDADDYMLEARLEKLLTLNNNEYDILADDLWLVREGESIDTKTSMLGIDAQSGISPLTLESFISGNIPQKDKTRRELGFLKPIIRMQALRDIKTYYDERMRLGEDYDLYVRLLANGAKAGLTPALGYVAIRRTDSLSGKHGHTDLQFLYESTRAHQKLPNLSSEAKHLMRQARSSVSLRYRWAKMIHDKKAKNLLGFLSCFLTSPKNIALLLSNLVTSILDRTMKPDSSKSPTVYTAQTNKVAK</sequence>
<dbReference type="AlphaFoldDB" id="C6XLI8"/>
<dbReference type="eggNOG" id="COG1216">
    <property type="taxonomic scope" value="Bacteria"/>
</dbReference>
<dbReference type="EMBL" id="CP001678">
    <property type="protein sequence ID" value="ACT59787.1"/>
    <property type="molecule type" value="Genomic_DNA"/>
</dbReference>
<evidence type="ECO:0000313" key="2">
    <source>
        <dbReference type="EMBL" id="ACT59787.1"/>
    </source>
</evidence>
<dbReference type="PANTHER" id="PTHR43685">
    <property type="entry name" value="GLYCOSYLTRANSFERASE"/>
    <property type="match status" value="1"/>
</dbReference>
<accession>C6XLI8</accession>
<dbReference type="Gene3D" id="3.90.550.10">
    <property type="entry name" value="Spore Coat Polysaccharide Biosynthesis Protein SpsA, Chain A"/>
    <property type="match status" value="1"/>
</dbReference>
<dbReference type="InterPro" id="IPR029044">
    <property type="entry name" value="Nucleotide-diphossugar_trans"/>
</dbReference>
<protein>
    <submittedName>
        <fullName evidence="2">Glycosyl transferase family 2</fullName>
    </submittedName>
</protein>
<reference evidence="3" key="1">
    <citation type="journal article" date="2011" name="J. Bacteriol.">
        <title>Genome sequences of eight morphologically diverse alphaproteobacteria.</title>
        <authorList>
            <consortium name="US DOE Joint Genome Institute"/>
            <person name="Brown P.J."/>
            <person name="Kysela D.T."/>
            <person name="Buechlein A."/>
            <person name="Hemmerich C."/>
            <person name="Brun Y.V."/>
        </authorList>
    </citation>
    <scope>NUCLEOTIDE SEQUENCE [LARGE SCALE GENOMIC DNA]</scope>
    <source>
        <strain evidence="3">ATCC 49814 / DSM 5838 / IFAM 1418</strain>
    </source>
</reference>
<dbReference type="InterPro" id="IPR001173">
    <property type="entry name" value="Glyco_trans_2-like"/>
</dbReference>
<dbReference type="Pfam" id="PF00535">
    <property type="entry name" value="Glycos_transf_2"/>
    <property type="match status" value="1"/>
</dbReference>
<keyword evidence="3" id="KW-1185">Reference proteome</keyword>
<name>C6XLI8_HIRBI</name>
<dbReference type="STRING" id="582402.Hbal_2104"/>
<evidence type="ECO:0000313" key="3">
    <source>
        <dbReference type="Proteomes" id="UP000002745"/>
    </source>
</evidence>
<keyword evidence="2" id="KW-0808">Transferase</keyword>
<dbReference type="KEGG" id="hba:Hbal_2104"/>
<dbReference type="InterPro" id="IPR050834">
    <property type="entry name" value="Glycosyltransf_2"/>
</dbReference>
<dbReference type="OrthoDB" id="5291101at2"/>
<gene>
    <name evidence="2" type="ordered locus">Hbal_2104</name>
</gene>
<feature type="domain" description="Glycosyltransferase 2-like" evidence="1">
    <location>
        <begin position="10"/>
        <end position="132"/>
    </location>
</feature>
<dbReference type="CDD" id="cd00761">
    <property type="entry name" value="Glyco_tranf_GTA_type"/>
    <property type="match status" value="1"/>
</dbReference>
<dbReference type="SUPFAM" id="SSF53448">
    <property type="entry name" value="Nucleotide-diphospho-sugar transferases"/>
    <property type="match status" value="1"/>
</dbReference>
<dbReference type="HOGENOM" id="CLU_025996_0_1_5"/>
<dbReference type="RefSeq" id="WP_015827937.1">
    <property type="nucleotide sequence ID" value="NC_012982.1"/>
</dbReference>
<proteinExistence type="predicted"/>